<protein>
    <recommendedName>
        <fullName evidence="1">RNA helicase</fullName>
        <ecNumber evidence="1">3.6.4.13</ecNumber>
    </recommendedName>
</protein>
<evidence type="ECO:0000259" key="7">
    <source>
        <dbReference type="PROSITE" id="PS51192"/>
    </source>
</evidence>
<evidence type="ECO:0000256" key="4">
    <source>
        <dbReference type="ARBA" id="ARBA00022806"/>
    </source>
</evidence>
<dbReference type="SUPFAM" id="SSF52540">
    <property type="entry name" value="P-loop containing nucleoside triphosphate hydrolases"/>
    <property type="match status" value="1"/>
</dbReference>
<dbReference type="GO" id="GO:0005524">
    <property type="term" value="F:ATP binding"/>
    <property type="evidence" value="ECO:0007669"/>
    <property type="project" value="UniProtKB-KW"/>
</dbReference>
<dbReference type="AlphaFoldDB" id="A0AAV5BZL9"/>
<accession>A0AAV5BZL9</accession>
<dbReference type="Proteomes" id="UP001054889">
    <property type="component" value="Unassembled WGS sequence"/>
</dbReference>
<dbReference type="EMBL" id="BQKI01000004">
    <property type="protein sequence ID" value="GJM91770.1"/>
    <property type="molecule type" value="Genomic_DNA"/>
</dbReference>
<dbReference type="InterPro" id="IPR027417">
    <property type="entry name" value="P-loop_NTPase"/>
</dbReference>
<dbReference type="SMART" id="SM00487">
    <property type="entry name" value="DEXDc"/>
    <property type="match status" value="1"/>
</dbReference>
<dbReference type="EC" id="3.6.4.13" evidence="1"/>
<keyword evidence="2" id="KW-0547">Nucleotide-binding</keyword>
<comment type="caution">
    <text evidence="9">The sequence shown here is derived from an EMBL/GenBank/DDBJ whole genome shotgun (WGS) entry which is preliminary data.</text>
</comment>
<dbReference type="CDD" id="cd18787">
    <property type="entry name" value="SF2_C_DEAD"/>
    <property type="match status" value="1"/>
</dbReference>
<dbReference type="Gene3D" id="3.40.50.300">
    <property type="entry name" value="P-loop containing nucleotide triphosphate hydrolases"/>
    <property type="match status" value="2"/>
</dbReference>
<feature type="domain" description="Helicase ATP-binding" evidence="7">
    <location>
        <begin position="72"/>
        <end position="269"/>
    </location>
</feature>
<dbReference type="InterPro" id="IPR014001">
    <property type="entry name" value="Helicase_ATP-bd"/>
</dbReference>
<reference evidence="9" key="1">
    <citation type="journal article" date="2018" name="DNA Res.">
        <title>Multiple hybrid de novo genome assembly of finger millet, an orphan allotetraploid crop.</title>
        <authorList>
            <person name="Hatakeyama M."/>
            <person name="Aluri S."/>
            <person name="Balachadran M.T."/>
            <person name="Sivarajan S.R."/>
            <person name="Patrignani A."/>
            <person name="Gruter S."/>
            <person name="Poveda L."/>
            <person name="Shimizu-Inatsugi R."/>
            <person name="Baeten J."/>
            <person name="Francoijs K.J."/>
            <person name="Nataraja K.N."/>
            <person name="Reddy Y.A.N."/>
            <person name="Phadnis S."/>
            <person name="Ravikumar R.L."/>
            <person name="Schlapbach R."/>
            <person name="Sreeman S.M."/>
            <person name="Shimizu K.K."/>
        </authorList>
    </citation>
    <scope>NUCLEOTIDE SEQUENCE</scope>
</reference>
<dbReference type="PANTHER" id="PTHR47963">
    <property type="entry name" value="DEAD-BOX ATP-DEPENDENT RNA HELICASE 47, MITOCHONDRIAL"/>
    <property type="match status" value="1"/>
</dbReference>
<comment type="catalytic activity">
    <reaction evidence="6">
        <text>ATP + H2O = ADP + phosphate + H(+)</text>
        <dbReference type="Rhea" id="RHEA:13065"/>
        <dbReference type="ChEBI" id="CHEBI:15377"/>
        <dbReference type="ChEBI" id="CHEBI:15378"/>
        <dbReference type="ChEBI" id="CHEBI:30616"/>
        <dbReference type="ChEBI" id="CHEBI:43474"/>
        <dbReference type="ChEBI" id="CHEBI:456216"/>
        <dbReference type="EC" id="3.6.4.13"/>
    </reaction>
</comment>
<dbReference type="GO" id="GO:0003724">
    <property type="term" value="F:RNA helicase activity"/>
    <property type="evidence" value="ECO:0007669"/>
    <property type="project" value="UniProtKB-EC"/>
</dbReference>
<evidence type="ECO:0000256" key="3">
    <source>
        <dbReference type="ARBA" id="ARBA00022801"/>
    </source>
</evidence>
<evidence type="ECO:0000313" key="9">
    <source>
        <dbReference type="EMBL" id="GJM91770.1"/>
    </source>
</evidence>
<dbReference type="InterPro" id="IPR011545">
    <property type="entry name" value="DEAD/DEAH_box_helicase_dom"/>
</dbReference>
<keyword evidence="5" id="KW-0067">ATP-binding</keyword>
<evidence type="ECO:0000313" key="10">
    <source>
        <dbReference type="Proteomes" id="UP001054889"/>
    </source>
</evidence>
<dbReference type="InterPro" id="IPR050547">
    <property type="entry name" value="DEAD_box_RNA_helicases"/>
</dbReference>
<reference evidence="9" key="2">
    <citation type="submission" date="2021-12" db="EMBL/GenBank/DDBJ databases">
        <title>Resequencing data analysis of finger millet.</title>
        <authorList>
            <person name="Hatakeyama M."/>
            <person name="Aluri S."/>
            <person name="Balachadran M.T."/>
            <person name="Sivarajan S.R."/>
            <person name="Poveda L."/>
            <person name="Shimizu-Inatsugi R."/>
            <person name="Schlapbach R."/>
            <person name="Sreeman S.M."/>
            <person name="Shimizu K.K."/>
        </authorList>
    </citation>
    <scope>NUCLEOTIDE SEQUENCE</scope>
</reference>
<evidence type="ECO:0000256" key="1">
    <source>
        <dbReference type="ARBA" id="ARBA00012552"/>
    </source>
</evidence>
<dbReference type="SMART" id="SM00490">
    <property type="entry name" value="HELICc"/>
    <property type="match status" value="1"/>
</dbReference>
<dbReference type="CDD" id="cd00268">
    <property type="entry name" value="DEADc"/>
    <property type="match status" value="1"/>
</dbReference>
<evidence type="ECO:0000256" key="5">
    <source>
        <dbReference type="ARBA" id="ARBA00022840"/>
    </source>
</evidence>
<dbReference type="PROSITE" id="PS51192">
    <property type="entry name" value="HELICASE_ATP_BIND_1"/>
    <property type="match status" value="1"/>
</dbReference>
<evidence type="ECO:0000256" key="2">
    <source>
        <dbReference type="ARBA" id="ARBA00022741"/>
    </source>
</evidence>
<dbReference type="PROSITE" id="PS51194">
    <property type="entry name" value="HELICASE_CTER"/>
    <property type="match status" value="1"/>
</dbReference>
<dbReference type="Pfam" id="PF00270">
    <property type="entry name" value="DEAD"/>
    <property type="match status" value="2"/>
</dbReference>
<dbReference type="GO" id="GO:0016787">
    <property type="term" value="F:hydrolase activity"/>
    <property type="evidence" value="ECO:0007669"/>
    <property type="project" value="UniProtKB-KW"/>
</dbReference>
<dbReference type="InterPro" id="IPR001650">
    <property type="entry name" value="Helicase_C-like"/>
</dbReference>
<dbReference type="Pfam" id="PF00271">
    <property type="entry name" value="Helicase_C"/>
    <property type="match status" value="1"/>
</dbReference>
<keyword evidence="3" id="KW-0378">Hydrolase</keyword>
<sequence length="439" mass="48952">MAAAFPASSAFNPNCSAPFMLRLRLRPHRAGVAAVAAATLREVCAGRVPDHVLLRAEDVGYLVPTEMQEQSLPVLLSGQDCVLHAQTGSGKTLAYLLSVFSAIDFDRSSVQALIVVPTRELGIQVTKVARVLAAKSCTVMALLDGGMLRRQKSWVKVVPFLRFPLHCYDVFLLTIVVHFQAEPPAIIVATVASLCQMIERRAFSLQSVKILVIDEVDFIFGSSKQVSSLRKILTSYSAASSRQTIFASASIPQHNRFMHDCIQHKWTKICTKKERLNVLLSLLERDALKSGIIFVAEQSERSKKAGNPPLTTIVFEFLKSTYKGSLDVLLLEEDMNFNARATSFSEVKGRGFLLVSTDIASRGFDLPQTSHIYNFELPKTATDYLHRSGRTGREPFSKVECSVTTLITEDEQFVLQRFQNELKFHCEELHLESMFTFNL</sequence>
<feature type="domain" description="Helicase C-terminal" evidence="8">
    <location>
        <begin position="275"/>
        <end position="437"/>
    </location>
</feature>
<proteinExistence type="predicted"/>
<dbReference type="PANTHER" id="PTHR47963:SF10">
    <property type="entry name" value="ATP-DEPENDENT RNA HELICASE DDX6_DHH1"/>
    <property type="match status" value="1"/>
</dbReference>
<keyword evidence="4" id="KW-0347">Helicase</keyword>
<gene>
    <name evidence="9" type="primary">ga08180</name>
    <name evidence="9" type="ORF">PR202_ga08180</name>
</gene>
<evidence type="ECO:0000259" key="8">
    <source>
        <dbReference type="PROSITE" id="PS51194"/>
    </source>
</evidence>
<name>A0AAV5BZL9_ELECO</name>
<evidence type="ECO:0000256" key="6">
    <source>
        <dbReference type="ARBA" id="ARBA00047984"/>
    </source>
</evidence>
<dbReference type="GO" id="GO:0003723">
    <property type="term" value="F:RNA binding"/>
    <property type="evidence" value="ECO:0007669"/>
    <property type="project" value="TreeGrafter"/>
</dbReference>
<organism evidence="9 10">
    <name type="scientific">Eleusine coracana subsp. coracana</name>
    <dbReference type="NCBI Taxonomy" id="191504"/>
    <lineage>
        <taxon>Eukaryota</taxon>
        <taxon>Viridiplantae</taxon>
        <taxon>Streptophyta</taxon>
        <taxon>Embryophyta</taxon>
        <taxon>Tracheophyta</taxon>
        <taxon>Spermatophyta</taxon>
        <taxon>Magnoliopsida</taxon>
        <taxon>Liliopsida</taxon>
        <taxon>Poales</taxon>
        <taxon>Poaceae</taxon>
        <taxon>PACMAD clade</taxon>
        <taxon>Chloridoideae</taxon>
        <taxon>Cynodonteae</taxon>
        <taxon>Eleusininae</taxon>
        <taxon>Eleusine</taxon>
    </lineage>
</organism>
<dbReference type="InterPro" id="IPR044742">
    <property type="entry name" value="DEAD/DEAH_RhlB"/>
</dbReference>
<keyword evidence="10" id="KW-1185">Reference proteome</keyword>